<dbReference type="InterPro" id="IPR044097">
    <property type="entry name" value="Bds1/SdsA1_MBL-fold"/>
</dbReference>
<dbReference type="STRING" id="1121393.SAMN02745216_02731"/>
<reference evidence="3" key="1">
    <citation type="submission" date="2016-11" db="EMBL/GenBank/DDBJ databases">
        <authorList>
            <person name="Varghese N."/>
            <person name="Submissions S."/>
        </authorList>
    </citation>
    <scope>NUCLEOTIDE SEQUENCE [LARGE SCALE GENOMIC DNA]</scope>
    <source>
        <strain evidence="3">DSM 16219</strain>
    </source>
</reference>
<dbReference type="InterPro" id="IPR052195">
    <property type="entry name" value="Bact_Alkyl/Aryl-Sulfatase"/>
</dbReference>
<dbReference type="InterPro" id="IPR036866">
    <property type="entry name" value="RibonucZ/Hydroxyglut_hydro"/>
</dbReference>
<dbReference type="InterPro" id="IPR038536">
    <property type="entry name" value="Alkyl/aryl-sulf_dimr_sf"/>
</dbReference>
<proteinExistence type="predicted"/>
<dbReference type="Gene3D" id="1.25.40.880">
    <property type="entry name" value="Alkyl sulfatase, dimerisation domain"/>
    <property type="match status" value="1"/>
</dbReference>
<dbReference type="Gene3D" id="3.60.15.30">
    <property type="entry name" value="Metallo-beta-lactamase domain"/>
    <property type="match status" value="1"/>
</dbReference>
<dbReference type="Pfam" id="PF00753">
    <property type="entry name" value="Lactamase_B"/>
    <property type="match status" value="1"/>
</dbReference>
<dbReference type="GO" id="GO:0046983">
    <property type="term" value="F:protein dimerization activity"/>
    <property type="evidence" value="ECO:0007669"/>
    <property type="project" value="InterPro"/>
</dbReference>
<organism evidence="2 3">
    <name type="scientific">Desulfatibacillum alkenivorans DSM 16219</name>
    <dbReference type="NCBI Taxonomy" id="1121393"/>
    <lineage>
        <taxon>Bacteria</taxon>
        <taxon>Pseudomonadati</taxon>
        <taxon>Thermodesulfobacteriota</taxon>
        <taxon>Desulfobacteria</taxon>
        <taxon>Desulfobacterales</taxon>
        <taxon>Desulfatibacillaceae</taxon>
        <taxon>Desulfatibacillum</taxon>
    </lineage>
</organism>
<dbReference type="Pfam" id="PF14863">
    <property type="entry name" value="Alkyl_sulf_dimr"/>
    <property type="match status" value="1"/>
</dbReference>
<dbReference type="CDD" id="cd07710">
    <property type="entry name" value="arylsulfatase_Sdsa1-like_MBL-fold"/>
    <property type="match status" value="1"/>
</dbReference>
<dbReference type="InterPro" id="IPR001279">
    <property type="entry name" value="Metallo-B-lactamas"/>
</dbReference>
<sequence length="481" mass="53748">MLYKVLAFFQFIIIVVLIVALGSHYVSFGGSSLVVRTPEAPGESTVEYTPPPPPKVMVESLAQIKELKEAFTPTIVKVTDDIYYARGYSLGGVQMVITDEGLVIIDTTESLDAAREILAEFRKITDRPVKYIIYTHGHVDHIVGAPVFMGPDTQVIATEDCVEFMKKDFGWLAPFQRRCRKIQSGDMDSEYARKPPMQSKVRLSHTAGEKDIVWPTITFDQEYSFELGGKEFKLYHTIGETPDHLMVWLPREKALFPGDLYYASFPNLHTPMLEPRPVRGWYESLDRMAQMDAEYLIPGHSFEIIGAPKIKETLEAHSAGIKSVFDQTIECINQGLSVDEAAAKVKLPPDLAARKHLQEVYGRVDWSVRGIYQGETGWYDGHGSGLNPLPPSYTNREVVKLAGGADKLLVRAIELQKANEHQLACELCDVVIKANPKDKTARAIKADSLDYLGYQSGNLNMFGFYRSAAAMERKAAGVKPH</sequence>
<evidence type="ECO:0000313" key="2">
    <source>
        <dbReference type="EMBL" id="SHK01787.1"/>
    </source>
</evidence>
<evidence type="ECO:0000313" key="3">
    <source>
        <dbReference type="Proteomes" id="UP000183994"/>
    </source>
</evidence>
<protein>
    <submittedName>
        <fullName evidence="2">Metallo-beta-lactamase superfamily protein</fullName>
    </submittedName>
</protein>
<dbReference type="EMBL" id="FQZU01000016">
    <property type="protein sequence ID" value="SHK01787.1"/>
    <property type="molecule type" value="Genomic_DNA"/>
</dbReference>
<dbReference type="SMART" id="SM00849">
    <property type="entry name" value="Lactamase_B"/>
    <property type="match status" value="1"/>
</dbReference>
<dbReference type="RefSeq" id="WP_170868368.1">
    <property type="nucleotide sequence ID" value="NZ_FQZU01000016.1"/>
</dbReference>
<dbReference type="AlphaFoldDB" id="A0A1M6P1B5"/>
<dbReference type="GO" id="GO:0018741">
    <property type="term" value="F:linear primary-alkylsulfatase activity"/>
    <property type="evidence" value="ECO:0007669"/>
    <property type="project" value="InterPro"/>
</dbReference>
<evidence type="ECO:0000259" key="1">
    <source>
        <dbReference type="SMART" id="SM00849"/>
    </source>
</evidence>
<gene>
    <name evidence="2" type="ORF">SAMN02745216_02731</name>
</gene>
<name>A0A1M6P1B5_9BACT</name>
<dbReference type="SUPFAM" id="SSF56281">
    <property type="entry name" value="Metallo-hydrolase/oxidoreductase"/>
    <property type="match status" value="1"/>
</dbReference>
<dbReference type="Proteomes" id="UP000183994">
    <property type="component" value="Unassembled WGS sequence"/>
</dbReference>
<dbReference type="InterPro" id="IPR029228">
    <property type="entry name" value="Alkyl_sulf_dimr"/>
</dbReference>
<accession>A0A1M6P1B5</accession>
<dbReference type="GO" id="GO:0018909">
    <property type="term" value="P:dodecyl sulfate metabolic process"/>
    <property type="evidence" value="ECO:0007669"/>
    <property type="project" value="InterPro"/>
</dbReference>
<dbReference type="PANTHER" id="PTHR43223:SF2">
    <property type="entry name" value="METALLO-BETA-LACTAMASE DOMAIN-CONTAINING PROTEIN"/>
    <property type="match status" value="1"/>
</dbReference>
<dbReference type="PANTHER" id="PTHR43223">
    <property type="entry name" value="ALKYL/ARYL-SULFATASE"/>
    <property type="match status" value="1"/>
</dbReference>
<keyword evidence="3" id="KW-1185">Reference proteome</keyword>
<feature type="domain" description="Metallo-beta-lactamase" evidence="1">
    <location>
        <begin position="91"/>
        <end position="300"/>
    </location>
</feature>